<dbReference type="Gene3D" id="2.30.29.30">
    <property type="entry name" value="Pleckstrin-homology domain (PH domain)/Phosphotyrosine-binding domain (PTB)"/>
    <property type="match status" value="1"/>
</dbReference>
<dbReference type="SUPFAM" id="SSF50729">
    <property type="entry name" value="PH domain-like"/>
    <property type="match status" value="1"/>
</dbReference>
<dbReference type="STRING" id="8022.A0A060WN54"/>
<dbReference type="GO" id="GO:0005085">
    <property type="term" value="F:guanyl-nucleotide exchange factor activity"/>
    <property type="evidence" value="ECO:0007669"/>
    <property type="project" value="UniProtKB-KW"/>
</dbReference>
<evidence type="ECO:0000259" key="6">
    <source>
        <dbReference type="PROSITE" id="PS50002"/>
    </source>
</evidence>
<dbReference type="PANTHER" id="PTHR22826">
    <property type="entry name" value="RHO GUANINE EXCHANGE FACTOR-RELATED"/>
    <property type="match status" value="1"/>
</dbReference>
<dbReference type="InterPro" id="IPR051336">
    <property type="entry name" value="RhoGEF_Guanine_NuclExch_SF"/>
</dbReference>
<evidence type="ECO:0000256" key="2">
    <source>
        <dbReference type="ARBA" id="ARBA00022553"/>
    </source>
</evidence>
<dbReference type="PROSITE" id="PS50002">
    <property type="entry name" value="SH3"/>
    <property type="match status" value="1"/>
</dbReference>
<accession>A0A060WN54</accession>
<dbReference type="PaxDb" id="8022-A0A060WN54"/>
<evidence type="ECO:0008006" key="10">
    <source>
        <dbReference type="Google" id="ProtNLM"/>
    </source>
</evidence>
<gene>
    <name evidence="8" type="ORF">GSONMT00032356001</name>
</gene>
<dbReference type="EMBL" id="FR904629">
    <property type="protein sequence ID" value="CDQ68477.1"/>
    <property type="molecule type" value="Genomic_DNA"/>
</dbReference>
<dbReference type="FunFam" id="2.30.29.30:FF:000078">
    <property type="entry name" value="Guanine nucleotide exchange factor DBS"/>
    <property type="match status" value="1"/>
</dbReference>
<dbReference type="SMART" id="SM00233">
    <property type="entry name" value="PH"/>
    <property type="match status" value="1"/>
</dbReference>
<sequence length="375" mass="42513">MQGSFSVWISHKKGPTRMKELARFKPTQRHLFLYERALLFCKCREEHGEGADKTPSYSFKHCLKMSAVGITENVKGDVKKFEIWYSGREEVYAVQAPTVEVKTAWLGELRRILTNQQKLLKDERRVDIQMPDHIRRSPPMSERSVLQTDTLMNQELDKSRPYLSMRRHVSAVYQARAHTVFVAASTWSMSDEVGEHRVSSFIVSLPTANSRGRRSAQRTQSGRSSPDPQSLSPNHQRNRHSGPGTPHTMDICLGLKEWGGGQDPFHQSDTEEEDTAQLAPGRYKASAECPRDGPDDLAIESGDVIQLQHEDSEGHWLVKNLSRRQKSLLPLPNLHVVLGHSRRGDPGNLKARKLSSPERTNAAFKCLWELGNFTV</sequence>
<evidence type="ECO:0000259" key="7">
    <source>
        <dbReference type="PROSITE" id="PS50003"/>
    </source>
</evidence>
<organism evidence="8 9">
    <name type="scientific">Oncorhynchus mykiss</name>
    <name type="common">Rainbow trout</name>
    <name type="synonym">Salmo gairdneri</name>
    <dbReference type="NCBI Taxonomy" id="8022"/>
    <lineage>
        <taxon>Eukaryota</taxon>
        <taxon>Metazoa</taxon>
        <taxon>Chordata</taxon>
        <taxon>Craniata</taxon>
        <taxon>Vertebrata</taxon>
        <taxon>Euteleostomi</taxon>
        <taxon>Actinopterygii</taxon>
        <taxon>Neopterygii</taxon>
        <taxon>Teleostei</taxon>
        <taxon>Protacanthopterygii</taxon>
        <taxon>Salmoniformes</taxon>
        <taxon>Salmonidae</taxon>
        <taxon>Salmoninae</taxon>
        <taxon>Oncorhynchus</taxon>
    </lineage>
</organism>
<evidence type="ECO:0000256" key="5">
    <source>
        <dbReference type="SAM" id="MobiDB-lite"/>
    </source>
</evidence>
<keyword evidence="1 4" id="KW-0728">SH3 domain</keyword>
<dbReference type="InterPro" id="IPR001849">
    <property type="entry name" value="PH_domain"/>
</dbReference>
<evidence type="ECO:0000256" key="4">
    <source>
        <dbReference type="PROSITE-ProRule" id="PRU00192"/>
    </source>
</evidence>
<proteinExistence type="predicted"/>
<protein>
    <recommendedName>
        <fullName evidence="10">SH3 domain-containing protein</fullName>
    </recommendedName>
</protein>
<dbReference type="Proteomes" id="UP000193380">
    <property type="component" value="Unassembled WGS sequence"/>
</dbReference>
<keyword evidence="3" id="KW-0344">Guanine-nucleotide releasing factor</keyword>
<evidence type="ECO:0000256" key="3">
    <source>
        <dbReference type="ARBA" id="ARBA00022658"/>
    </source>
</evidence>
<feature type="domain" description="PH" evidence="7">
    <location>
        <begin position="1"/>
        <end position="114"/>
    </location>
</feature>
<dbReference type="SUPFAM" id="SSF50044">
    <property type="entry name" value="SH3-domain"/>
    <property type="match status" value="1"/>
</dbReference>
<evidence type="ECO:0000313" key="8">
    <source>
        <dbReference type="EMBL" id="CDQ68477.1"/>
    </source>
</evidence>
<evidence type="ECO:0000313" key="9">
    <source>
        <dbReference type="Proteomes" id="UP000193380"/>
    </source>
</evidence>
<dbReference type="GO" id="GO:0016358">
    <property type="term" value="P:dendrite development"/>
    <property type="evidence" value="ECO:0007669"/>
    <property type="project" value="TreeGrafter"/>
</dbReference>
<feature type="region of interest" description="Disordered" evidence="5">
    <location>
        <begin position="207"/>
        <end position="273"/>
    </location>
</feature>
<name>A0A060WN54_ONCMY</name>
<dbReference type="PANTHER" id="PTHR22826:SF146">
    <property type="entry name" value="PROTO-ONCOGENE DBL"/>
    <property type="match status" value="1"/>
</dbReference>
<dbReference type="InterPro" id="IPR036028">
    <property type="entry name" value="SH3-like_dom_sf"/>
</dbReference>
<dbReference type="PROSITE" id="PS50003">
    <property type="entry name" value="PH_DOMAIN"/>
    <property type="match status" value="1"/>
</dbReference>
<feature type="domain" description="SH3" evidence="6">
    <location>
        <begin position="278"/>
        <end position="339"/>
    </location>
</feature>
<dbReference type="AlphaFoldDB" id="A0A060WN54"/>
<dbReference type="Pfam" id="PF22697">
    <property type="entry name" value="SOS1_NGEF_PH"/>
    <property type="match status" value="1"/>
</dbReference>
<reference evidence="8" key="1">
    <citation type="journal article" date="2014" name="Nat. Commun.">
        <title>The rainbow trout genome provides novel insights into evolution after whole-genome duplication in vertebrates.</title>
        <authorList>
            <person name="Berthelot C."/>
            <person name="Brunet F."/>
            <person name="Chalopin D."/>
            <person name="Juanchich A."/>
            <person name="Bernard M."/>
            <person name="Noel B."/>
            <person name="Bento P."/>
            <person name="Da Silva C."/>
            <person name="Labadie K."/>
            <person name="Alberti A."/>
            <person name="Aury J.M."/>
            <person name="Louis A."/>
            <person name="Dehais P."/>
            <person name="Bardou P."/>
            <person name="Montfort J."/>
            <person name="Klopp C."/>
            <person name="Cabau C."/>
            <person name="Gaspin C."/>
            <person name="Thorgaard G.H."/>
            <person name="Boussaha M."/>
            <person name="Quillet E."/>
            <person name="Guyomard R."/>
            <person name="Galiana D."/>
            <person name="Bobe J."/>
            <person name="Volff J.N."/>
            <person name="Genet C."/>
            <person name="Wincker P."/>
            <person name="Jaillon O."/>
            <person name="Roest Crollius H."/>
            <person name="Guiguen Y."/>
        </authorList>
    </citation>
    <scope>NUCLEOTIDE SEQUENCE [LARGE SCALE GENOMIC DNA]</scope>
</reference>
<evidence type="ECO:0000256" key="1">
    <source>
        <dbReference type="ARBA" id="ARBA00022443"/>
    </source>
</evidence>
<dbReference type="GO" id="GO:0005737">
    <property type="term" value="C:cytoplasm"/>
    <property type="evidence" value="ECO:0007669"/>
    <property type="project" value="TreeGrafter"/>
</dbReference>
<dbReference type="InterPro" id="IPR011993">
    <property type="entry name" value="PH-like_dom_sf"/>
</dbReference>
<feature type="compositionally biased region" description="Polar residues" evidence="5">
    <location>
        <begin position="217"/>
        <end position="235"/>
    </location>
</feature>
<dbReference type="InterPro" id="IPR055251">
    <property type="entry name" value="SOS1_NGEF_PH"/>
</dbReference>
<dbReference type="InterPro" id="IPR001452">
    <property type="entry name" value="SH3_domain"/>
</dbReference>
<keyword evidence="2" id="KW-0597">Phosphoprotein</keyword>
<reference evidence="8" key="2">
    <citation type="submission" date="2014-03" db="EMBL/GenBank/DDBJ databases">
        <authorList>
            <person name="Genoscope - CEA"/>
        </authorList>
    </citation>
    <scope>NUCLEOTIDE SEQUENCE</scope>
</reference>